<feature type="domain" description="Endonuclease GajA/Old nuclease/RecF-like AAA" evidence="1">
    <location>
        <begin position="1"/>
        <end position="154"/>
    </location>
</feature>
<dbReference type="Proteomes" id="UP000177230">
    <property type="component" value="Unassembled WGS sequence"/>
</dbReference>
<comment type="caution">
    <text evidence="3">The sequence shown here is derived from an EMBL/GenBank/DDBJ whole genome shotgun (WGS) entry which is preliminary data.</text>
</comment>
<protein>
    <recommendedName>
        <fullName evidence="5">ATPase AAA-type core domain-containing protein</fullName>
    </recommendedName>
</protein>
<dbReference type="InterPro" id="IPR003959">
    <property type="entry name" value="ATPase_AAA_core"/>
</dbReference>
<dbReference type="PANTHER" id="PTHR43581">
    <property type="entry name" value="ATP/GTP PHOSPHATASE"/>
    <property type="match status" value="1"/>
</dbReference>
<evidence type="ECO:0000313" key="3">
    <source>
        <dbReference type="EMBL" id="OGF12951.1"/>
    </source>
</evidence>
<accession>A0A1F5RFW6</accession>
<dbReference type="GO" id="GO:0016887">
    <property type="term" value="F:ATP hydrolysis activity"/>
    <property type="evidence" value="ECO:0007669"/>
    <property type="project" value="InterPro"/>
</dbReference>
<proteinExistence type="predicted"/>
<dbReference type="InterPro" id="IPR041685">
    <property type="entry name" value="AAA_GajA/Old/RecF-like"/>
</dbReference>
<dbReference type="PANTHER" id="PTHR43581:SF4">
    <property type="entry name" value="ATP_GTP PHOSPHATASE"/>
    <property type="match status" value="1"/>
</dbReference>
<dbReference type="Pfam" id="PF13175">
    <property type="entry name" value="AAA_15"/>
    <property type="match status" value="1"/>
</dbReference>
<dbReference type="Pfam" id="PF13304">
    <property type="entry name" value="AAA_21"/>
    <property type="match status" value="1"/>
</dbReference>
<name>A0A1F5RFW6_9BACT</name>
<feature type="domain" description="ATPase AAA-type core" evidence="2">
    <location>
        <begin position="209"/>
        <end position="273"/>
    </location>
</feature>
<dbReference type="SUPFAM" id="SSF52540">
    <property type="entry name" value="P-loop containing nucleoside triphosphate hydrolases"/>
    <property type="match status" value="1"/>
</dbReference>
<dbReference type="Gene3D" id="3.40.50.300">
    <property type="entry name" value="P-loop containing nucleotide triphosphate hydrolases"/>
    <property type="match status" value="1"/>
</dbReference>
<sequence length="502" mass="57571">MWISQLKMNNIRSFAEFDYTFSNGINLFVGKNNSGKSTILRALYTIQDSDTIKGDDSRKLTKNGFIQVVVENISHFVHAPGSQVNGLKITQNYSDTQRVGPKVTDKDNPGHSLAATPFKNSEPDNIIYPLFSKRKNKTYAQSINDNSTKIISGDFTNIVSIINSIIGTDLPIRNEFIESFKNIFEYEIATFSYGNGMDAGLAVTRFDNIILENMGEGVAQILGLLAILCRAEDKIIMIEEPENDLHPGALKKLLEKIIDKATTNQFFITTHSNIVAKYLGKSKDIKIFHIKNEIKERIPLSTVDEVKSNEDKIRLLEDLGYELQDFDIWDGWLFLEESTAERMICEYFIPLYAPKLKNKVKTVSCMGNSHVENRFEAFYSNFLYTHLTPVYENKAWAIIDGDEKGKVIVDALRAKYKKWKPEHFDYFIKDAFEFYYPEIFQDEVKRVLAIKDFKSSCDEKTNLLVKVLEWSESNKDEAKKHFDFVAIDVIEKLQMIEKSLFG</sequence>
<dbReference type="EMBL" id="MFFM01000028">
    <property type="protein sequence ID" value="OGF12951.1"/>
    <property type="molecule type" value="Genomic_DNA"/>
</dbReference>
<evidence type="ECO:0000313" key="4">
    <source>
        <dbReference type="Proteomes" id="UP000177230"/>
    </source>
</evidence>
<dbReference type="InterPro" id="IPR027417">
    <property type="entry name" value="P-loop_NTPase"/>
</dbReference>
<dbReference type="GO" id="GO:0005524">
    <property type="term" value="F:ATP binding"/>
    <property type="evidence" value="ECO:0007669"/>
    <property type="project" value="InterPro"/>
</dbReference>
<gene>
    <name evidence="3" type="ORF">A2024_12060</name>
</gene>
<dbReference type="InterPro" id="IPR051396">
    <property type="entry name" value="Bact_Antivir_Def_Nuclease"/>
</dbReference>
<evidence type="ECO:0000259" key="1">
    <source>
        <dbReference type="Pfam" id="PF13175"/>
    </source>
</evidence>
<evidence type="ECO:0000259" key="2">
    <source>
        <dbReference type="Pfam" id="PF13304"/>
    </source>
</evidence>
<evidence type="ECO:0008006" key="5">
    <source>
        <dbReference type="Google" id="ProtNLM"/>
    </source>
</evidence>
<reference evidence="3 4" key="1">
    <citation type="journal article" date="2016" name="Nat. Commun.">
        <title>Thousands of microbial genomes shed light on interconnected biogeochemical processes in an aquifer system.</title>
        <authorList>
            <person name="Anantharaman K."/>
            <person name="Brown C.T."/>
            <person name="Hug L.A."/>
            <person name="Sharon I."/>
            <person name="Castelle C.J."/>
            <person name="Probst A.J."/>
            <person name="Thomas B.C."/>
            <person name="Singh A."/>
            <person name="Wilkins M.J."/>
            <person name="Karaoz U."/>
            <person name="Brodie E.L."/>
            <person name="Williams K.H."/>
            <person name="Hubbard S.S."/>
            <person name="Banfield J.F."/>
        </authorList>
    </citation>
    <scope>NUCLEOTIDE SEQUENCE [LARGE SCALE GENOMIC DNA]</scope>
</reference>
<organism evidence="3 4">
    <name type="scientific">Candidatus Edwardsbacteria bacterium GWF2_54_11</name>
    <dbReference type="NCBI Taxonomy" id="1817851"/>
    <lineage>
        <taxon>Bacteria</taxon>
        <taxon>Candidatus Edwardsiibacteriota</taxon>
    </lineage>
</organism>
<dbReference type="AlphaFoldDB" id="A0A1F5RFW6"/>